<proteinExistence type="predicted"/>
<dbReference type="Proteomes" id="UP001497444">
    <property type="component" value="Chromosome 6"/>
</dbReference>
<protein>
    <submittedName>
        <fullName evidence="1">Uncharacterized protein</fullName>
    </submittedName>
</protein>
<dbReference type="EMBL" id="OZ020101">
    <property type="protein sequence ID" value="CAK9274592.1"/>
    <property type="molecule type" value="Genomic_DNA"/>
</dbReference>
<evidence type="ECO:0000313" key="1">
    <source>
        <dbReference type="EMBL" id="CAK9274592.1"/>
    </source>
</evidence>
<organism evidence="1 2">
    <name type="scientific">Sphagnum jensenii</name>
    <dbReference type="NCBI Taxonomy" id="128206"/>
    <lineage>
        <taxon>Eukaryota</taxon>
        <taxon>Viridiplantae</taxon>
        <taxon>Streptophyta</taxon>
        <taxon>Embryophyta</taxon>
        <taxon>Bryophyta</taxon>
        <taxon>Sphagnophytina</taxon>
        <taxon>Sphagnopsida</taxon>
        <taxon>Sphagnales</taxon>
        <taxon>Sphagnaceae</taxon>
        <taxon>Sphagnum</taxon>
    </lineage>
</organism>
<accession>A0ABP0X7D0</accession>
<reference evidence="1" key="1">
    <citation type="submission" date="2024-02" db="EMBL/GenBank/DDBJ databases">
        <authorList>
            <consortium name="ELIXIR-Norway"/>
            <consortium name="Elixir Norway"/>
        </authorList>
    </citation>
    <scope>NUCLEOTIDE SEQUENCE</scope>
</reference>
<sequence length="102" mass="11843">MYNIDLHDKNVIDDHNKQVAIFQGPKEGLQQKVDVWACSLIRQEMQVRRKNLLLGASSLLIERFGISSSRCLHIRIWKNLSRNAEKFAEFLVDRMSATVIMD</sequence>
<name>A0ABP0X7D0_9BRYO</name>
<keyword evidence="2" id="KW-1185">Reference proteome</keyword>
<gene>
    <name evidence="1" type="ORF">CSSPJE1EN1_LOCUS20070</name>
</gene>
<evidence type="ECO:0000313" key="2">
    <source>
        <dbReference type="Proteomes" id="UP001497444"/>
    </source>
</evidence>